<dbReference type="InterPro" id="IPR036935">
    <property type="entry name" value="Ribosomal_bL9_N_sf"/>
</dbReference>
<evidence type="ECO:0000256" key="1">
    <source>
        <dbReference type="ARBA" id="ARBA00010605"/>
    </source>
</evidence>
<feature type="domain" description="Ribosomal protein L9" evidence="8">
    <location>
        <begin position="1"/>
        <end position="44"/>
    </location>
</feature>
<keyword evidence="3 7" id="KW-0694">RNA-binding</keyword>
<dbReference type="Pfam" id="PF01281">
    <property type="entry name" value="Ribosomal_L9_N"/>
    <property type="match status" value="1"/>
</dbReference>
<dbReference type="HAMAP" id="MF_00503">
    <property type="entry name" value="Ribosomal_bL9"/>
    <property type="match status" value="1"/>
</dbReference>
<dbReference type="GO" id="GO:1990904">
    <property type="term" value="C:ribonucleoprotein complex"/>
    <property type="evidence" value="ECO:0007669"/>
    <property type="project" value="UniProtKB-KW"/>
</dbReference>
<evidence type="ECO:0000259" key="9">
    <source>
        <dbReference type="Pfam" id="PF03948"/>
    </source>
</evidence>
<evidence type="ECO:0000256" key="2">
    <source>
        <dbReference type="ARBA" id="ARBA00022730"/>
    </source>
</evidence>
<proteinExistence type="inferred from homology"/>
<sequence length="146" mass="16112">MRVVLLQDIKDLGKKGEVKNVSDGFARNFLIPKKLVVIASKSVLLDLEMKKKAKEQQAVQELESTESLVSVLDGYELILKEKADEGGKLYATLTPAKIAKALGEAGFKVLKGNVKIEGIKEIGEHNVTLEFDHNLEAEVKIILEKI</sequence>
<evidence type="ECO:0000259" key="8">
    <source>
        <dbReference type="Pfam" id="PF01281"/>
    </source>
</evidence>
<organism evidence="10 11">
    <name type="scientific">Candidatus Spechtbacteria bacterium RIFCSPLOWO2_12_FULL_38_22</name>
    <dbReference type="NCBI Taxonomy" id="1802165"/>
    <lineage>
        <taxon>Bacteria</taxon>
        <taxon>Candidatus Spechtiibacteriota</taxon>
    </lineage>
</organism>
<keyword evidence="5 7" id="KW-0687">Ribonucleoprotein</keyword>
<dbReference type="Gene3D" id="3.10.430.100">
    <property type="entry name" value="Ribosomal protein L9, C-terminal domain"/>
    <property type="match status" value="1"/>
</dbReference>
<dbReference type="STRING" id="1802165.A3F94_00960"/>
<evidence type="ECO:0000256" key="7">
    <source>
        <dbReference type="HAMAP-Rule" id="MF_00503"/>
    </source>
</evidence>
<comment type="function">
    <text evidence="7">Binds to the 23S rRNA.</text>
</comment>
<evidence type="ECO:0000256" key="6">
    <source>
        <dbReference type="ARBA" id="ARBA00035292"/>
    </source>
</evidence>
<dbReference type="Pfam" id="PF03948">
    <property type="entry name" value="Ribosomal_L9_C"/>
    <property type="match status" value="1"/>
</dbReference>
<dbReference type="Gene3D" id="3.40.5.10">
    <property type="entry name" value="Ribosomal protein L9, N-terminal domain"/>
    <property type="match status" value="1"/>
</dbReference>
<evidence type="ECO:0000313" key="10">
    <source>
        <dbReference type="EMBL" id="OGZ61750.1"/>
    </source>
</evidence>
<dbReference type="InterPro" id="IPR020594">
    <property type="entry name" value="Ribosomal_bL9_bac/chp"/>
</dbReference>
<evidence type="ECO:0000256" key="5">
    <source>
        <dbReference type="ARBA" id="ARBA00023274"/>
    </source>
</evidence>
<dbReference type="EMBL" id="MHOK01000017">
    <property type="protein sequence ID" value="OGZ61750.1"/>
    <property type="molecule type" value="Genomic_DNA"/>
</dbReference>
<comment type="caution">
    <text evidence="10">The sequence shown here is derived from an EMBL/GenBank/DDBJ whole genome shotgun (WGS) entry which is preliminary data.</text>
</comment>
<dbReference type="Proteomes" id="UP000176770">
    <property type="component" value="Unassembled WGS sequence"/>
</dbReference>
<reference evidence="10 11" key="1">
    <citation type="journal article" date="2016" name="Nat. Commun.">
        <title>Thousands of microbial genomes shed light on interconnected biogeochemical processes in an aquifer system.</title>
        <authorList>
            <person name="Anantharaman K."/>
            <person name="Brown C.T."/>
            <person name="Hug L.A."/>
            <person name="Sharon I."/>
            <person name="Castelle C.J."/>
            <person name="Probst A.J."/>
            <person name="Thomas B.C."/>
            <person name="Singh A."/>
            <person name="Wilkins M.J."/>
            <person name="Karaoz U."/>
            <person name="Brodie E.L."/>
            <person name="Williams K.H."/>
            <person name="Hubbard S.S."/>
            <person name="Banfield J.F."/>
        </authorList>
    </citation>
    <scope>NUCLEOTIDE SEQUENCE [LARGE SCALE GENOMIC DNA]</scope>
</reference>
<evidence type="ECO:0000256" key="4">
    <source>
        <dbReference type="ARBA" id="ARBA00022980"/>
    </source>
</evidence>
<comment type="similarity">
    <text evidence="1 7">Belongs to the bacterial ribosomal protein bL9 family.</text>
</comment>
<dbReference type="InterPro" id="IPR000244">
    <property type="entry name" value="Ribosomal_bL9"/>
</dbReference>
<dbReference type="PANTHER" id="PTHR21368">
    <property type="entry name" value="50S RIBOSOMAL PROTEIN L9"/>
    <property type="match status" value="1"/>
</dbReference>
<feature type="domain" description="Large ribosomal subunit protein bL9 C-terminal" evidence="9">
    <location>
        <begin position="66"/>
        <end position="142"/>
    </location>
</feature>
<dbReference type="GO" id="GO:0005840">
    <property type="term" value="C:ribosome"/>
    <property type="evidence" value="ECO:0007669"/>
    <property type="project" value="UniProtKB-KW"/>
</dbReference>
<dbReference type="AlphaFoldDB" id="A0A1G2HHK0"/>
<dbReference type="GO" id="GO:0003735">
    <property type="term" value="F:structural constituent of ribosome"/>
    <property type="evidence" value="ECO:0007669"/>
    <property type="project" value="InterPro"/>
</dbReference>
<dbReference type="GO" id="GO:0006412">
    <property type="term" value="P:translation"/>
    <property type="evidence" value="ECO:0007669"/>
    <property type="project" value="UniProtKB-UniRule"/>
</dbReference>
<dbReference type="SUPFAM" id="SSF55653">
    <property type="entry name" value="Ribosomal protein L9 C-domain"/>
    <property type="match status" value="1"/>
</dbReference>
<evidence type="ECO:0000256" key="3">
    <source>
        <dbReference type="ARBA" id="ARBA00022884"/>
    </source>
</evidence>
<dbReference type="InterPro" id="IPR009027">
    <property type="entry name" value="Ribosomal_bL9/RNase_H1_N"/>
</dbReference>
<dbReference type="GO" id="GO:0019843">
    <property type="term" value="F:rRNA binding"/>
    <property type="evidence" value="ECO:0007669"/>
    <property type="project" value="UniProtKB-UniRule"/>
</dbReference>
<dbReference type="InterPro" id="IPR020070">
    <property type="entry name" value="Ribosomal_bL9_N"/>
</dbReference>
<dbReference type="InterPro" id="IPR036791">
    <property type="entry name" value="Ribosomal_bL9_C_sf"/>
</dbReference>
<dbReference type="InterPro" id="IPR020069">
    <property type="entry name" value="Ribosomal_bL9_C"/>
</dbReference>
<gene>
    <name evidence="7" type="primary">rplI</name>
    <name evidence="10" type="ORF">A3F94_00960</name>
</gene>
<dbReference type="SUPFAM" id="SSF55658">
    <property type="entry name" value="L9 N-domain-like"/>
    <property type="match status" value="1"/>
</dbReference>
<evidence type="ECO:0000313" key="11">
    <source>
        <dbReference type="Proteomes" id="UP000176770"/>
    </source>
</evidence>
<name>A0A1G2HHK0_9BACT</name>
<keyword evidence="4 7" id="KW-0689">Ribosomal protein</keyword>
<dbReference type="NCBIfam" id="TIGR00158">
    <property type="entry name" value="L9"/>
    <property type="match status" value="1"/>
</dbReference>
<protein>
    <recommendedName>
        <fullName evidence="6 7">Large ribosomal subunit protein bL9</fullName>
    </recommendedName>
</protein>
<accession>A0A1G2HHK0</accession>
<keyword evidence="2 7" id="KW-0699">rRNA-binding</keyword>